<keyword evidence="3" id="KW-0472">Membrane</keyword>
<dbReference type="AlphaFoldDB" id="A0A6N8HWB4"/>
<dbReference type="Proteomes" id="UP000469440">
    <property type="component" value="Unassembled WGS sequence"/>
</dbReference>
<accession>A0A6N8HWB4</accession>
<dbReference type="NCBIfam" id="TIGR00350">
    <property type="entry name" value="lytR_cpsA_psr"/>
    <property type="match status" value="1"/>
</dbReference>
<evidence type="ECO:0000256" key="1">
    <source>
        <dbReference type="ARBA" id="ARBA00006068"/>
    </source>
</evidence>
<dbReference type="InterPro" id="IPR004474">
    <property type="entry name" value="LytR_CpsA_psr"/>
</dbReference>
<evidence type="ECO:0000256" key="3">
    <source>
        <dbReference type="SAM" id="Phobius"/>
    </source>
</evidence>
<keyword evidence="6" id="KW-1185">Reference proteome</keyword>
<dbReference type="PANTHER" id="PTHR33392">
    <property type="entry name" value="POLYISOPRENYL-TEICHOIC ACID--PEPTIDOGLYCAN TEICHOIC ACID TRANSFERASE TAGU"/>
    <property type="match status" value="1"/>
</dbReference>
<keyword evidence="3" id="KW-1133">Transmembrane helix</keyword>
<dbReference type="Pfam" id="PF03816">
    <property type="entry name" value="LytR_cpsA_psr"/>
    <property type="match status" value="1"/>
</dbReference>
<keyword evidence="3" id="KW-0812">Transmembrane</keyword>
<feature type="compositionally biased region" description="Polar residues" evidence="2">
    <location>
        <begin position="1"/>
        <end position="13"/>
    </location>
</feature>
<evidence type="ECO:0000256" key="2">
    <source>
        <dbReference type="SAM" id="MobiDB-lite"/>
    </source>
</evidence>
<comment type="similarity">
    <text evidence="1">Belongs to the LytR/CpsA/Psr (LCP) family.</text>
</comment>
<dbReference type="Gene3D" id="3.40.630.190">
    <property type="entry name" value="LCP protein"/>
    <property type="match status" value="1"/>
</dbReference>
<name>A0A6N8HWB4_9FIRM</name>
<organism evidence="5 6">
    <name type="scientific">Caproicibacter fermentans</name>
    <dbReference type="NCBI Taxonomy" id="2576756"/>
    <lineage>
        <taxon>Bacteria</taxon>
        <taxon>Bacillati</taxon>
        <taxon>Bacillota</taxon>
        <taxon>Clostridia</taxon>
        <taxon>Eubacteriales</taxon>
        <taxon>Acutalibacteraceae</taxon>
        <taxon>Caproicibacter</taxon>
    </lineage>
</organism>
<dbReference type="EMBL" id="VWXL01000019">
    <property type="protein sequence ID" value="MVB10114.1"/>
    <property type="molecule type" value="Genomic_DNA"/>
</dbReference>
<feature type="domain" description="Cell envelope-related transcriptional attenuator" evidence="4">
    <location>
        <begin position="154"/>
        <end position="312"/>
    </location>
</feature>
<feature type="transmembrane region" description="Helical" evidence="3">
    <location>
        <begin position="79"/>
        <end position="100"/>
    </location>
</feature>
<dbReference type="InterPro" id="IPR050922">
    <property type="entry name" value="LytR/CpsA/Psr_CW_biosynth"/>
</dbReference>
<comment type="caution">
    <text evidence="5">The sequence shown here is derived from an EMBL/GenBank/DDBJ whole genome shotgun (WGS) entry which is preliminary data.</text>
</comment>
<reference evidence="5 6" key="1">
    <citation type="submission" date="2019-09" db="EMBL/GenBank/DDBJ databases">
        <title>Genome sequence of Clostridium sp. EA1.</title>
        <authorList>
            <person name="Poehlein A."/>
            <person name="Bengelsdorf F.R."/>
            <person name="Daniel R."/>
        </authorList>
    </citation>
    <scope>NUCLEOTIDE SEQUENCE [LARGE SCALE GENOMIC DNA]</scope>
    <source>
        <strain evidence="5 6">EA1</strain>
    </source>
</reference>
<dbReference type="PANTHER" id="PTHR33392:SF6">
    <property type="entry name" value="POLYISOPRENYL-TEICHOIC ACID--PEPTIDOGLYCAN TEICHOIC ACID TRANSFERASE TAGU"/>
    <property type="match status" value="1"/>
</dbReference>
<evidence type="ECO:0000313" key="5">
    <source>
        <dbReference type="EMBL" id="MVB10114.1"/>
    </source>
</evidence>
<feature type="compositionally biased region" description="Low complexity" evidence="2">
    <location>
        <begin position="17"/>
        <end position="36"/>
    </location>
</feature>
<evidence type="ECO:0000259" key="4">
    <source>
        <dbReference type="Pfam" id="PF03816"/>
    </source>
</evidence>
<dbReference type="OrthoDB" id="27330at2"/>
<evidence type="ECO:0000313" key="6">
    <source>
        <dbReference type="Proteomes" id="UP000469440"/>
    </source>
</evidence>
<feature type="region of interest" description="Disordered" evidence="2">
    <location>
        <begin position="1"/>
        <end position="36"/>
    </location>
</feature>
<gene>
    <name evidence="5" type="primary">lytR_1</name>
    <name evidence="5" type="ORF">CAFE_07880</name>
</gene>
<proteinExistence type="inferred from homology"/>
<sequence>MNARCSMNRQNMGSPVRRAGSGASRNAAGRPSARRNVSWDTQEIDRYNVVDRDIYSNSPKRRGTQAKKRRKKGGCLKKLFTLLLVVALAAVGGGFIYFHILSSRLDRSDVTSSQLANYVQLPSGAPAWNVKSDNSVMNILLLGVDENEDGSDGRSDTNMLMSIDSKSKSIRLVSFLRDSYLEIPTVGKNKLNVAYANGGVALTMQTLENNYRINIDQYISVDFNNFVAVIDKMGGLDVPMSKAACQAENANMGSHLSYPSAGEKTITHHLNGKLCLYYARIRHATDEFGHDDYGRTGRQRQVVELMIQKMKSMNLIDANKLIYDYLNYVKTNLSDSQLLYLASVGASLSGYKIETQQIPAPNTFDDSVSVKGIGKVVSVNLEKNCTVLRQFLYGENSSSESSSDGT</sequence>
<protein>
    <submittedName>
        <fullName evidence="5">Transcriptional regulator LytR</fullName>
    </submittedName>
</protein>